<dbReference type="Proteomes" id="UP001150907">
    <property type="component" value="Unassembled WGS sequence"/>
</dbReference>
<reference evidence="1" key="1">
    <citation type="submission" date="2022-07" db="EMBL/GenBank/DDBJ databases">
        <title>Phylogenomic reconstructions and comparative analyses of Kickxellomycotina fungi.</title>
        <authorList>
            <person name="Reynolds N.K."/>
            <person name="Stajich J.E."/>
            <person name="Barry K."/>
            <person name="Grigoriev I.V."/>
            <person name="Crous P."/>
            <person name="Smith M.E."/>
        </authorList>
    </citation>
    <scope>NUCLEOTIDE SEQUENCE</scope>
    <source>
        <strain evidence="1">IMI 214461</strain>
    </source>
</reference>
<dbReference type="PANTHER" id="PTHR39214:SF1">
    <property type="entry name" value="MICROBODY (PEROXISOME) BIOGENESIS PROTEIN PEROXIN 8 (EUROFUNG)"/>
    <property type="match status" value="1"/>
</dbReference>
<evidence type="ECO:0000313" key="1">
    <source>
        <dbReference type="EMBL" id="KAJ2006959.1"/>
    </source>
</evidence>
<proteinExistence type="predicted"/>
<organism evidence="1 2">
    <name type="scientific">Coemansia thaxteri</name>
    <dbReference type="NCBI Taxonomy" id="2663907"/>
    <lineage>
        <taxon>Eukaryota</taxon>
        <taxon>Fungi</taxon>
        <taxon>Fungi incertae sedis</taxon>
        <taxon>Zoopagomycota</taxon>
        <taxon>Kickxellomycotina</taxon>
        <taxon>Kickxellomycetes</taxon>
        <taxon>Kickxellales</taxon>
        <taxon>Kickxellaceae</taxon>
        <taxon>Coemansia</taxon>
    </lineage>
</organism>
<dbReference type="AlphaFoldDB" id="A0A9W8EGY3"/>
<dbReference type="EMBL" id="JANBQF010000041">
    <property type="protein sequence ID" value="KAJ2006959.1"/>
    <property type="molecule type" value="Genomic_DNA"/>
</dbReference>
<dbReference type="PANTHER" id="PTHR39214">
    <property type="entry name" value="MICROBODY (PEROXISOME) BIOGENESIS PROTEIN PEROXIN 8 (EUROFUNG)"/>
    <property type="match status" value="1"/>
</dbReference>
<gene>
    <name evidence="1" type="ORF">H4R26_001062</name>
</gene>
<keyword evidence="2" id="KW-1185">Reference proteome</keyword>
<dbReference type="OrthoDB" id="2357318at2759"/>
<dbReference type="InterPro" id="IPR055334">
    <property type="entry name" value="PEX8-like"/>
</dbReference>
<accession>A0A9W8EGY3</accession>
<evidence type="ECO:0000313" key="2">
    <source>
        <dbReference type="Proteomes" id="UP001150907"/>
    </source>
</evidence>
<name>A0A9W8EGY3_9FUNG</name>
<sequence length="508" mass="52444">MDSELRAAARILATSTSPNVVTEVARDLLARWPQQQIPSSVAEAAEFEAERVVRLMHVGQYVATVRAGSVGAVVRATEDAAATGGNALAAAALAGGVAAGLLAAGQRADTAVAAFVRTARAAAAAGAGDRDHGLPLLRVCANVVPLLPARALADLAHGGDVLAAAGSAALLGDLGDSDLVAVRQLVDAPTTRLADIERLAHAAHAAAHDSAGSEPLACCDPVVAVCGAVLRSLADRGDPRGGGAAGAWVAAVAALACVHAAVLRRYGRAGSADFGSATADALRCAASLPPAAVDECARALLCQAAFAAPLFCLDFCEHLVPLLPAATLAAYVVPLAARFTSTVDVADCFESAHALVLAVLDSSVMAASDAVVELAVQLVPWYTDLLCELYPNRGISVDLLRIAYPAAVRAIAQSPLTYALAWDRVTKLLTRTDELFPSTTGASRIRSEINATRRRELLMTVAELLTAVPAELLPQLMDEVRNRIVAEPAVTTRQVLLDYSAFQMFNNP</sequence>
<comment type="caution">
    <text evidence="1">The sequence shown here is derived from an EMBL/GenBank/DDBJ whole genome shotgun (WGS) entry which is preliminary data.</text>
</comment>
<protein>
    <submittedName>
        <fullName evidence="1">Uncharacterized protein</fullName>
    </submittedName>
</protein>